<dbReference type="SUPFAM" id="SSF48452">
    <property type="entry name" value="TPR-like"/>
    <property type="match status" value="1"/>
</dbReference>
<dbReference type="Pfam" id="PF24760">
    <property type="entry name" value="TPR_IF140_C"/>
    <property type="match status" value="1"/>
</dbReference>
<evidence type="ECO:0000259" key="7">
    <source>
        <dbReference type="Pfam" id="PF24760"/>
    </source>
</evidence>
<dbReference type="InterPro" id="IPR056168">
    <property type="entry name" value="TPR_IF140/IFT172/WDR19"/>
</dbReference>
<keyword evidence="5" id="KW-0966">Cell projection</keyword>
<evidence type="ECO:0000256" key="4">
    <source>
        <dbReference type="ARBA" id="ARBA00023069"/>
    </source>
</evidence>
<feature type="domain" description="IF140/IFT172/WDR19 TPR" evidence="8">
    <location>
        <begin position="240"/>
        <end position="296"/>
    </location>
</feature>
<dbReference type="Proteomes" id="UP000023152">
    <property type="component" value="Unassembled WGS sequence"/>
</dbReference>
<evidence type="ECO:0000256" key="1">
    <source>
        <dbReference type="ARBA" id="ARBA00004138"/>
    </source>
</evidence>
<gene>
    <name evidence="9" type="ORF">RFI_16339</name>
</gene>
<evidence type="ECO:0000313" key="10">
    <source>
        <dbReference type="Proteomes" id="UP000023152"/>
    </source>
</evidence>
<feature type="domain" description="IF140/IFT172/WDR19 TPR" evidence="8">
    <location>
        <begin position="44"/>
        <end position="198"/>
    </location>
</feature>
<evidence type="ECO:0000256" key="6">
    <source>
        <dbReference type="SAM" id="MobiDB-lite"/>
    </source>
</evidence>
<accession>X6N3N8</accession>
<feature type="domain" description="IF140 C-terminal TPR" evidence="7">
    <location>
        <begin position="624"/>
        <end position="745"/>
    </location>
</feature>
<feature type="domain" description="IF140/IFT172/WDR19 TPR" evidence="8">
    <location>
        <begin position="325"/>
        <end position="614"/>
    </location>
</feature>
<dbReference type="Gene3D" id="1.25.40.470">
    <property type="match status" value="1"/>
</dbReference>
<dbReference type="EMBL" id="ASPP01012168">
    <property type="protein sequence ID" value="ETO20870.1"/>
    <property type="molecule type" value="Genomic_DNA"/>
</dbReference>
<dbReference type="PANTHER" id="PTHR15722">
    <property type="entry name" value="IFT140/172-RELATED"/>
    <property type="match status" value="1"/>
</dbReference>
<feature type="compositionally biased region" description="Acidic residues" evidence="6">
    <location>
        <begin position="830"/>
        <end position="840"/>
    </location>
</feature>
<evidence type="ECO:0000256" key="3">
    <source>
        <dbReference type="ARBA" id="ARBA00022737"/>
    </source>
</evidence>
<dbReference type="GO" id="GO:0036064">
    <property type="term" value="C:ciliary basal body"/>
    <property type="evidence" value="ECO:0007669"/>
    <property type="project" value="TreeGrafter"/>
</dbReference>
<keyword evidence="10" id="KW-1185">Reference proteome</keyword>
<proteinExistence type="predicted"/>
<evidence type="ECO:0000256" key="2">
    <source>
        <dbReference type="ARBA" id="ARBA00022574"/>
    </source>
</evidence>
<keyword evidence="4" id="KW-0969">Cilium</keyword>
<dbReference type="AlphaFoldDB" id="X6N3N8"/>
<reference evidence="9 10" key="1">
    <citation type="journal article" date="2013" name="Curr. Biol.">
        <title>The Genome of the Foraminiferan Reticulomyxa filosa.</title>
        <authorList>
            <person name="Glockner G."/>
            <person name="Hulsmann N."/>
            <person name="Schleicher M."/>
            <person name="Noegel A.A."/>
            <person name="Eichinger L."/>
            <person name="Gallinger C."/>
            <person name="Pawlowski J."/>
            <person name="Sierra R."/>
            <person name="Euteneuer U."/>
            <person name="Pillet L."/>
            <person name="Moustafa A."/>
            <person name="Platzer M."/>
            <person name="Groth M."/>
            <person name="Szafranski K."/>
            <person name="Schliwa M."/>
        </authorList>
    </citation>
    <scope>NUCLEOTIDE SEQUENCE [LARGE SCALE GENOMIC DNA]</scope>
</reference>
<comment type="caution">
    <text evidence="9">The sequence shown here is derived from an EMBL/GenBank/DDBJ whole genome shotgun (WGS) entry which is preliminary data.</text>
</comment>
<dbReference type="Pfam" id="PF24762">
    <property type="entry name" value="TPR_IF140-IFT172"/>
    <property type="match status" value="3"/>
</dbReference>
<keyword evidence="2" id="KW-0853">WD repeat</keyword>
<feature type="region of interest" description="Disordered" evidence="6">
    <location>
        <begin position="813"/>
        <end position="840"/>
    </location>
</feature>
<dbReference type="PANTHER" id="PTHR15722:SF7">
    <property type="entry name" value="INTRAFLAGELLAR TRANSPORT PROTEIN 140 HOMOLOG"/>
    <property type="match status" value="1"/>
</dbReference>
<dbReference type="GO" id="GO:0030991">
    <property type="term" value="C:intraciliary transport particle A"/>
    <property type="evidence" value="ECO:0007669"/>
    <property type="project" value="TreeGrafter"/>
</dbReference>
<dbReference type="GO" id="GO:0005930">
    <property type="term" value="C:axoneme"/>
    <property type="evidence" value="ECO:0007669"/>
    <property type="project" value="TreeGrafter"/>
</dbReference>
<sequence length="840" mass="96780">MRDFVGIENMDNNTKCNLMDFSFHLAVGDLDGAFKFIIYLFLKRSIRNVTSPNVWTSMAKMSVKTRRLDVAEICVSNLSSMSALLFQNSVLCTMDAVQEQEKTLKLVEIAIDLGMYEDAKAMLRECRRYDLLIQLNQALGCWRESVELAEVQEPIYKKGTYYRLGEYFEQLGKTNDSLSALEQSKKFTKLASMLQQQNNLELLQLYIEVCCLLIILVLLSTKILKNICKVILYLFIFEKQHSDSPELFKWWAQYQESIGNVEDSIFYYEKAGDYCSVIRLLCSSNQLSLAEEMVQKLLQKQQGTTKETGTGSNVNDLDDHNTVLSAVFFLGNFFAGNGQDYKKAIHYFKLCKAYDRAIELCKDNQWDELIVSIALEADDANAQNGHTKEIAARYFEEINEFEKAAILFHKAGNINKALELCLQEHLFDTLQNIGTLLYVYMYTKKKVSELNDPTQLEKSASLRIADFLMSNEQQDKAVTLLINAQEYEQAIEMCTKYGVLITDAMADKLTPDEHTQDSQKRRQILLKLGQCLQQQKSYQLACKKYTQAGNKIDAIKCLLKAADPPKAIYYAGMNNGTKIYVYTFYKEIYILVANYLQSLDWQSNEDYSKTIIQFYSLAKAYQYLALFYENMAQREIDDYRDYEKALRALKQAQKIGKKCKDNTSTTTQSDLNMKVSLVDQFVKAKETAQNGQKQQTIEICEKLLNTPNLDVFNCVRIGDVFALLIEFHFSKNEMKEAFQIIQRMQQCNIHLGPVQYFLNVFVYCFAKIIKFNHKSDLNTITFIQYLDWEMLNTICKEVGEDVSKLELETIDDEQDGVEHKNTSPINNDNVSEEVIDLEND</sequence>
<keyword evidence="3" id="KW-0677">Repeat</keyword>
<dbReference type="InterPro" id="IPR011990">
    <property type="entry name" value="TPR-like_helical_dom_sf"/>
</dbReference>
<organism evidence="9 10">
    <name type="scientific">Reticulomyxa filosa</name>
    <dbReference type="NCBI Taxonomy" id="46433"/>
    <lineage>
        <taxon>Eukaryota</taxon>
        <taxon>Sar</taxon>
        <taxon>Rhizaria</taxon>
        <taxon>Retaria</taxon>
        <taxon>Foraminifera</taxon>
        <taxon>Monothalamids</taxon>
        <taxon>Reticulomyxidae</taxon>
        <taxon>Reticulomyxa</taxon>
    </lineage>
</organism>
<evidence type="ECO:0000313" key="9">
    <source>
        <dbReference type="EMBL" id="ETO20870.1"/>
    </source>
</evidence>
<name>X6N3N8_RETFI</name>
<evidence type="ECO:0000259" key="8">
    <source>
        <dbReference type="Pfam" id="PF24762"/>
    </source>
</evidence>
<dbReference type="OrthoDB" id="10258787at2759"/>
<dbReference type="GO" id="GO:0035721">
    <property type="term" value="P:intraciliary retrograde transport"/>
    <property type="evidence" value="ECO:0007669"/>
    <property type="project" value="TreeGrafter"/>
</dbReference>
<evidence type="ECO:0000256" key="5">
    <source>
        <dbReference type="ARBA" id="ARBA00023273"/>
    </source>
</evidence>
<dbReference type="InterPro" id="IPR056156">
    <property type="entry name" value="TPR_IF140_C"/>
</dbReference>
<dbReference type="OMA" id="CESHDFA"/>
<protein>
    <submittedName>
        <fullName evidence="9">Uncharacterized protein</fullName>
    </submittedName>
</protein>
<comment type="subcellular location">
    <subcellularLocation>
        <location evidence="1">Cell projection</location>
        <location evidence="1">Cilium</location>
    </subcellularLocation>
</comment>